<evidence type="ECO:0000313" key="4">
    <source>
        <dbReference type="Proteomes" id="UP000051010"/>
    </source>
</evidence>
<dbReference type="AlphaFoldDB" id="A0A0R1YA52"/>
<protein>
    <submittedName>
        <fullName evidence="3">ISSth1, transposase (Orf1), IS3 family protein</fullName>
    </submittedName>
</protein>
<dbReference type="Proteomes" id="UP000051010">
    <property type="component" value="Unassembled WGS sequence"/>
</dbReference>
<gene>
    <name evidence="3" type="ORF">FD47_GL000230</name>
</gene>
<comment type="caution">
    <text evidence="3">The sequence shown here is derived from an EMBL/GenBank/DDBJ whole genome shotgun (WGS) entry which is preliminary data.</text>
</comment>
<dbReference type="SUPFAM" id="SSF46689">
    <property type="entry name" value="Homeodomain-like"/>
    <property type="match status" value="1"/>
</dbReference>
<reference evidence="3 4" key="1">
    <citation type="journal article" date="2015" name="Genome Announc.">
        <title>Expanding the biotechnology potential of lactobacilli through comparative genomics of 213 strains and associated genera.</title>
        <authorList>
            <person name="Sun Z."/>
            <person name="Harris H.M."/>
            <person name="McCann A."/>
            <person name="Guo C."/>
            <person name="Argimon S."/>
            <person name="Zhang W."/>
            <person name="Yang X."/>
            <person name="Jeffery I.B."/>
            <person name="Cooney J.C."/>
            <person name="Kagawa T.F."/>
            <person name="Liu W."/>
            <person name="Song Y."/>
            <person name="Salvetti E."/>
            <person name="Wrobel A."/>
            <person name="Rasinkangas P."/>
            <person name="Parkhill J."/>
            <person name="Rea M.C."/>
            <person name="O'Sullivan O."/>
            <person name="Ritari J."/>
            <person name="Douillard F.P."/>
            <person name="Paul Ross R."/>
            <person name="Yang R."/>
            <person name="Briner A.E."/>
            <person name="Felis G.E."/>
            <person name="de Vos W.M."/>
            <person name="Barrangou R."/>
            <person name="Klaenhammer T.R."/>
            <person name="Caufield P.W."/>
            <person name="Cui Y."/>
            <person name="Zhang H."/>
            <person name="O'Toole P.W."/>
        </authorList>
    </citation>
    <scope>NUCLEOTIDE SEQUENCE [LARGE SCALE GENOMIC DNA]</scope>
    <source>
        <strain evidence="3 4">DSM 18390</strain>
    </source>
</reference>
<dbReference type="Pfam" id="PF13518">
    <property type="entry name" value="HTH_28"/>
    <property type="match status" value="1"/>
</dbReference>
<sequence>MNYVEATKHFDVSYGQVYAWVKKFKRSGESSLADRRGKSKENNDQLTELEKKDLEIKRLKARLEYVSTEAAVLKKLQEIERRNAAQTSNIRPFNNSHKK</sequence>
<dbReference type="PATRIC" id="fig|1423786.4.peg.232"/>
<dbReference type="InterPro" id="IPR055247">
    <property type="entry name" value="InsJ-like_HTH"/>
</dbReference>
<dbReference type="EMBL" id="AZFZ01000109">
    <property type="protein sequence ID" value="KRM38821.1"/>
    <property type="molecule type" value="Genomic_DNA"/>
</dbReference>
<feature type="domain" description="Insertion element IS150 protein InsJ-like helix-turn-helix" evidence="2">
    <location>
        <begin position="2"/>
        <end position="40"/>
    </location>
</feature>
<evidence type="ECO:0000256" key="1">
    <source>
        <dbReference type="SAM" id="MobiDB-lite"/>
    </source>
</evidence>
<dbReference type="InterPro" id="IPR009057">
    <property type="entry name" value="Homeodomain-like_sf"/>
</dbReference>
<accession>A0A0R1YA52</accession>
<feature type="region of interest" description="Disordered" evidence="1">
    <location>
        <begin position="28"/>
        <end position="47"/>
    </location>
</feature>
<name>A0A0R1YA52_9LACO</name>
<proteinExistence type="predicted"/>
<organism evidence="3 4">
    <name type="scientific">Lentilactobacillus parafarraginis DSM 18390 = JCM 14109</name>
    <dbReference type="NCBI Taxonomy" id="1423786"/>
    <lineage>
        <taxon>Bacteria</taxon>
        <taxon>Bacillati</taxon>
        <taxon>Bacillota</taxon>
        <taxon>Bacilli</taxon>
        <taxon>Lactobacillales</taxon>
        <taxon>Lactobacillaceae</taxon>
        <taxon>Lentilactobacillus</taxon>
    </lineage>
</organism>
<evidence type="ECO:0000313" key="3">
    <source>
        <dbReference type="EMBL" id="KRM38821.1"/>
    </source>
</evidence>
<evidence type="ECO:0000259" key="2">
    <source>
        <dbReference type="Pfam" id="PF13518"/>
    </source>
</evidence>